<dbReference type="InterPro" id="IPR036250">
    <property type="entry name" value="AcylCo_DH-like_C"/>
</dbReference>
<accession>A0ABP8P1U1</accession>
<dbReference type="InterPro" id="IPR046373">
    <property type="entry name" value="Acyl-CoA_Oxase/DH_mid-dom_sf"/>
</dbReference>
<dbReference type="Gene3D" id="1.10.540.10">
    <property type="entry name" value="Acyl-CoA dehydrogenase/oxidase, N-terminal domain"/>
    <property type="match status" value="1"/>
</dbReference>
<dbReference type="Gene3D" id="2.40.110.10">
    <property type="entry name" value="Butyryl-CoA Dehydrogenase, subunit A, domain 2"/>
    <property type="match status" value="1"/>
</dbReference>
<dbReference type="Proteomes" id="UP001500731">
    <property type="component" value="Unassembled WGS sequence"/>
</dbReference>
<feature type="domain" description="Acyl-CoA dehydrogenase C-terminal" evidence="3">
    <location>
        <begin position="249"/>
        <end position="372"/>
    </location>
</feature>
<dbReference type="InterPro" id="IPR009100">
    <property type="entry name" value="AcylCoA_DH/oxidase_NM_dom_sf"/>
</dbReference>
<keyword evidence="5" id="KW-1185">Reference proteome</keyword>
<feature type="domain" description="Acyl-CoA dehydrogenase/oxidase N-terminal" evidence="2">
    <location>
        <begin position="22"/>
        <end position="94"/>
    </location>
</feature>
<dbReference type="SUPFAM" id="SSF56645">
    <property type="entry name" value="Acyl-CoA dehydrogenase NM domain-like"/>
    <property type="match status" value="1"/>
</dbReference>
<dbReference type="EMBL" id="BAABGP010000003">
    <property type="protein sequence ID" value="GAA4478011.1"/>
    <property type="molecule type" value="Genomic_DNA"/>
</dbReference>
<dbReference type="PIRSF" id="PIRSF016578">
    <property type="entry name" value="HsaA"/>
    <property type="match status" value="1"/>
</dbReference>
<proteinExistence type="predicted"/>
<dbReference type="InterPro" id="IPR037069">
    <property type="entry name" value="AcylCoA_DH/ox_N_sf"/>
</dbReference>
<comment type="caution">
    <text evidence="4">The sequence shown here is derived from an EMBL/GenBank/DDBJ whole genome shotgun (WGS) entry which is preliminary data.</text>
</comment>
<gene>
    <name evidence="4" type="ORF">GCM10023171_01510</name>
</gene>
<evidence type="ECO:0000256" key="1">
    <source>
        <dbReference type="ARBA" id="ARBA00023002"/>
    </source>
</evidence>
<dbReference type="PANTHER" id="PTHR43884:SF25">
    <property type="entry name" value="ACYL-COA DEHYDROGENASE YDBM-RELATED"/>
    <property type="match status" value="1"/>
</dbReference>
<evidence type="ECO:0000313" key="4">
    <source>
        <dbReference type="EMBL" id="GAA4478011.1"/>
    </source>
</evidence>
<dbReference type="Gene3D" id="1.20.140.10">
    <property type="entry name" value="Butyryl-CoA Dehydrogenase, subunit A, domain 3"/>
    <property type="match status" value="1"/>
</dbReference>
<evidence type="ECO:0000259" key="3">
    <source>
        <dbReference type="Pfam" id="PF08028"/>
    </source>
</evidence>
<dbReference type="Pfam" id="PF08028">
    <property type="entry name" value="Acyl-CoA_dh_2"/>
    <property type="match status" value="1"/>
</dbReference>
<sequence length="390" mass="42812">MTDRLTRHAELAERYLPDELLERFRERAAVYDLQNRFFDDDLAELVARGYLHLFVPQQHGGPGLNLEEVSHLQQRLATAAPATALAVNMHLMCLGVAKAMADRGDHSLDGIFAEAMAGEIFAFGISEPSNDWVMQDSRTIATPQEDGGYLLSGVKIFTSLSPVWTRLITHGRDDTDPDNPMLVYGFLERDAAGITVSDQWDVMGMRASQSRATILTDVRMRPERVNRRIAVGRVPDLLTFAITSNFQLLIGSVYAGVARRALELGAAGLKKRRSAKAGATYAEVPESRTRLADAHLEYLAVPAQLEAYCRDFDELADHGARWPLLLVSARLNASTAARRSAEAALMCTGGSGFDNGHELSRLYRDATAGLFHPPSVDAARPMFAAALLDD</sequence>
<evidence type="ECO:0000259" key="2">
    <source>
        <dbReference type="Pfam" id="PF02771"/>
    </source>
</evidence>
<dbReference type="PANTHER" id="PTHR43884">
    <property type="entry name" value="ACYL-COA DEHYDROGENASE"/>
    <property type="match status" value="1"/>
</dbReference>
<dbReference type="InterPro" id="IPR013786">
    <property type="entry name" value="AcylCoA_DH/ox_N"/>
</dbReference>
<dbReference type="SUPFAM" id="SSF47203">
    <property type="entry name" value="Acyl-CoA dehydrogenase C-terminal domain-like"/>
    <property type="match status" value="1"/>
</dbReference>
<keyword evidence="1" id="KW-0560">Oxidoreductase</keyword>
<dbReference type="RefSeq" id="WP_345183364.1">
    <property type="nucleotide sequence ID" value="NZ_BAABGP010000003.1"/>
</dbReference>
<dbReference type="Pfam" id="PF02771">
    <property type="entry name" value="Acyl-CoA_dh_N"/>
    <property type="match status" value="1"/>
</dbReference>
<reference evidence="5" key="1">
    <citation type="journal article" date="2019" name="Int. J. Syst. Evol. Microbiol.">
        <title>The Global Catalogue of Microorganisms (GCM) 10K type strain sequencing project: providing services to taxonomists for standard genome sequencing and annotation.</title>
        <authorList>
            <consortium name="The Broad Institute Genomics Platform"/>
            <consortium name="The Broad Institute Genome Sequencing Center for Infectious Disease"/>
            <person name="Wu L."/>
            <person name="Ma J."/>
        </authorList>
    </citation>
    <scope>NUCLEOTIDE SEQUENCE [LARGE SCALE GENOMIC DNA]</scope>
    <source>
        <strain evidence="5">JCM 17839</strain>
    </source>
</reference>
<protein>
    <submittedName>
        <fullName evidence="4">Acyl-CoA dehydrogenase family protein</fullName>
    </submittedName>
</protein>
<evidence type="ECO:0000313" key="5">
    <source>
        <dbReference type="Proteomes" id="UP001500731"/>
    </source>
</evidence>
<dbReference type="InterPro" id="IPR013107">
    <property type="entry name" value="Acyl-CoA_DH_C"/>
</dbReference>
<name>A0ABP8P1U1_9MICO</name>
<organism evidence="4 5">
    <name type="scientific">Microbacterium panaciterrae</name>
    <dbReference type="NCBI Taxonomy" id="985759"/>
    <lineage>
        <taxon>Bacteria</taxon>
        <taxon>Bacillati</taxon>
        <taxon>Actinomycetota</taxon>
        <taxon>Actinomycetes</taxon>
        <taxon>Micrococcales</taxon>
        <taxon>Microbacteriaceae</taxon>
        <taxon>Microbacterium</taxon>
    </lineage>
</organism>